<reference evidence="5" key="1">
    <citation type="submission" date="2020-06" db="EMBL/GenBank/DDBJ databases">
        <title>Isolation of Planomicrobium glaciei.</title>
        <authorList>
            <person name="Malisova L."/>
            <person name="Safrankova R."/>
            <person name="Jakubu V."/>
            <person name="Spanelova P."/>
        </authorList>
    </citation>
    <scope>NUCLEOTIDE SEQUENCE [LARGE SCALE GENOMIC DNA]</scope>
    <source>
        <strain evidence="5">NRL-ATB46093</strain>
    </source>
</reference>
<dbReference type="InterPro" id="IPR001155">
    <property type="entry name" value="OxRdtase_FMN_N"/>
</dbReference>
<keyword evidence="5" id="KW-1185">Reference proteome</keyword>
<dbReference type="EMBL" id="CP051177">
    <property type="protein sequence ID" value="QKX51056.1"/>
    <property type="molecule type" value="Genomic_DNA"/>
</dbReference>
<evidence type="ECO:0000313" key="4">
    <source>
        <dbReference type="EMBL" id="QKX51056.1"/>
    </source>
</evidence>
<evidence type="ECO:0000259" key="3">
    <source>
        <dbReference type="Pfam" id="PF00724"/>
    </source>
</evidence>
<sequence length="380" mass="41513">MNPQYKALFEEITLPNGVVLNDRLGVAPMTTYSGNPDGTVSDEELVYYRRRSNIGSLFISACIAVSENGIAFPGQFVAFDEDVMPRLTQLATAMKANGNKAILQMQHGGRQGQPQLIAANETVAPSAVGGSAEKPAPRALTGEEITAIIRDFGETTRRAIAAGFDGVEIHGANTYLIQQFVSEVTNLREDEWGGSLENRMKFPLAVLAEVKRVAAEFANDDFIIGYRLSPEEYGELGIGYTIEETKILTENLIEGGIHYLHVSLMDFNKRPHNEETEGSIVEILSKQIAGRVAFVVVGSITKPEHAVAALEEGADIVVMGRQVLVDPEWAEKVKQGKEGDINETIPHDMIGKLDIPGPLWNLMSTYKMVAIEEPENVNAE</sequence>
<evidence type="ECO:0000313" key="5">
    <source>
        <dbReference type="Proteomes" id="UP000509222"/>
    </source>
</evidence>
<keyword evidence="2" id="KW-0560">Oxidoreductase</keyword>
<dbReference type="Gene3D" id="3.20.20.70">
    <property type="entry name" value="Aldolase class I"/>
    <property type="match status" value="1"/>
</dbReference>
<dbReference type="PANTHER" id="PTHR43656:SF2">
    <property type="entry name" value="BINDING OXIDOREDUCTASE, PUTATIVE (AFU_ORTHOLOGUE AFUA_2G08260)-RELATED"/>
    <property type="match status" value="1"/>
</dbReference>
<dbReference type="Proteomes" id="UP000509222">
    <property type="component" value="Chromosome"/>
</dbReference>
<proteinExistence type="predicted"/>
<accession>A0A7H8QAL4</accession>
<keyword evidence="1" id="KW-0285">Flavoprotein</keyword>
<dbReference type="RefSeq" id="WP_176294615.1">
    <property type="nucleotide sequence ID" value="NZ_CP051177.1"/>
</dbReference>
<dbReference type="AlphaFoldDB" id="A0A7H8QAL4"/>
<evidence type="ECO:0000256" key="2">
    <source>
        <dbReference type="ARBA" id="ARBA00023002"/>
    </source>
</evidence>
<feature type="domain" description="NADH:flavin oxidoreductase/NADH oxidase N-terminal" evidence="3">
    <location>
        <begin position="8"/>
        <end position="338"/>
    </location>
</feature>
<dbReference type="Pfam" id="PF00724">
    <property type="entry name" value="Oxidored_FMN"/>
    <property type="match status" value="1"/>
</dbReference>
<evidence type="ECO:0000256" key="1">
    <source>
        <dbReference type="ARBA" id="ARBA00022630"/>
    </source>
</evidence>
<dbReference type="InterPro" id="IPR051799">
    <property type="entry name" value="NADH_flavin_oxidoreductase"/>
</dbReference>
<gene>
    <name evidence="4" type="ORF">HF394_10915</name>
</gene>
<dbReference type="GO" id="GO:0010181">
    <property type="term" value="F:FMN binding"/>
    <property type="evidence" value="ECO:0007669"/>
    <property type="project" value="InterPro"/>
</dbReference>
<dbReference type="PANTHER" id="PTHR43656">
    <property type="entry name" value="BINDING OXIDOREDUCTASE, PUTATIVE (AFU_ORTHOLOGUE AFUA_2G08260)-RELATED"/>
    <property type="match status" value="1"/>
</dbReference>
<dbReference type="CDD" id="cd04735">
    <property type="entry name" value="OYE_like_4_FMN"/>
    <property type="match status" value="1"/>
</dbReference>
<organism evidence="4 5">
    <name type="scientific">Planococcus glaciei</name>
    <dbReference type="NCBI Taxonomy" id="459472"/>
    <lineage>
        <taxon>Bacteria</taxon>
        <taxon>Bacillati</taxon>
        <taxon>Bacillota</taxon>
        <taxon>Bacilli</taxon>
        <taxon>Bacillales</taxon>
        <taxon>Caryophanaceae</taxon>
        <taxon>Planococcus</taxon>
    </lineage>
</organism>
<dbReference type="InterPro" id="IPR013785">
    <property type="entry name" value="Aldolase_TIM"/>
</dbReference>
<protein>
    <submittedName>
        <fullName evidence="4">NADH-dependent flavin oxidoreductase</fullName>
    </submittedName>
</protein>
<name>A0A7H8QAL4_9BACL</name>
<dbReference type="SUPFAM" id="SSF51395">
    <property type="entry name" value="FMN-linked oxidoreductases"/>
    <property type="match status" value="1"/>
</dbReference>
<dbReference type="GO" id="GO:0016491">
    <property type="term" value="F:oxidoreductase activity"/>
    <property type="evidence" value="ECO:0007669"/>
    <property type="project" value="UniProtKB-KW"/>
</dbReference>